<evidence type="ECO:0000313" key="8">
    <source>
        <dbReference type="Proteomes" id="UP000786875"/>
    </source>
</evidence>
<dbReference type="InterPro" id="IPR000524">
    <property type="entry name" value="Tscrpt_reg_HTH_GntR"/>
</dbReference>
<evidence type="ECO:0000259" key="6">
    <source>
        <dbReference type="PROSITE" id="PS50949"/>
    </source>
</evidence>
<evidence type="ECO:0000313" key="7">
    <source>
        <dbReference type="EMBL" id="MBT0725927.1"/>
    </source>
</evidence>
<dbReference type="InterPro" id="IPR015421">
    <property type="entry name" value="PyrdxlP-dep_Trfase_major"/>
</dbReference>
<dbReference type="PROSITE" id="PS50949">
    <property type="entry name" value="HTH_GNTR"/>
    <property type="match status" value="1"/>
</dbReference>
<dbReference type="PANTHER" id="PTHR46577:SF1">
    <property type="entry name" value="HTH-TYPE TRANSCRIPTIONAL REGULATORY PROTEIN GABR"/>
    <property type="match status" value="1"/>
</dbReference>
<proteinExistence type="inferred from homology"/>
<dbReference type="CDD" id="cd07377">
    <property type="entry name" value="WHTH_GntR"/>
    <property type="match status" value="1"/>
</dbReference>
<dbReference type="Pfam" id="PF00392">
    <property type="entry name" value="GntR"/>
    <property type="match status" value="1"/>
</dbReference>
<keyword evidence="7" id="KW-0808">Transferase</keyword>
<evidence type="ECO:0000256" key="1">
    <source>
        <dbReference type="ARBA" id="ARBA00005384"/>
    </source>
</evidence>
<dbReference type="InterPro" id="IPR015424">
    <property type="entry name" value="PyrdxlP-dep_Trfase"/>
</dbReference>
<dbReference type="InterPro" id="IPR004839">
    <property type="entry name" value="Aminotransferase_I/II_large"/>
</dbReference>
<gene>
    <name evidence="7" type="ORF">HGT73_00735</name>
</gene>
<keyword evidence="2" id="KW-0663">Pyridoxal phosphate</keyword>
<dbReference type="EMBL" id="JABBFO010000001">
    <property type="protein sequence ID" value="MBT0725927.1"/>
    <property type="molecule type" value="Genomic_DNA"/>
</dbReference>
<comment type="similarity">
    <text evidence="1">In the C-terminal section; belongs to the class-I pyridoxal-phosphate-dependent aminotransferase family.</text>
</comment>
<reference evidence="7 8" key="1">
    <citation type="submission" date="2020-04" db="EMBL/GenBank/DDBJ databases">
        <title>Genome sequencing of Rosenbergiella species.</title>
        <authorList>
            <person name="Alvarez-Perez S."/>
            <person name="Lievens B."/>
        </authorList>
    </citation>
    <scope>NUCLEOTIDE SEQUENCE [LARGE SCALE GENOMIC DNA]</scope>
    <source>
        <strain evidence="7 8">CdVSA20.1</strain>
    </source>
</reference>
<dbReference type="SUPFAM" id="SSF53383">
    <property type="entry name" value="PLP-dependent transferases"/>
    <property type="match status" value="1"/>
</dbReference>
<name>A0ABS5T3B8_9GAMM</name>
<organism evidence="7 8">
    <name type="scientific">Rosenbergiella australiborealis</name>
    <dbReference type="NCBI Taxonomy" id="1544696"/>
    <lineage>
        <taxon>Bacteria</taxon>
        <taxon>Pseudomonadati</taxon>
        <taxon>Pseudomonadota</taxon>
        <taxon>Gammaproteobacteria</taxon>
        <taxon>Enterobacterales</taxon>
        <taxon>Erwiniaceae</taxon>
        <taxon>Rosenbergiella</taxon>
    </lineage>
</organism>
<dbReference type="InterPro" id="IPR051446">
    <property type="entry name" value="HTH_trans_reg/aminotransferase"/>
</dbReference>
<dbReference type="RefSeq" id="WP_214211709.1">
    <property type="nucleotide sequence ID" value="NZ_JABBFO010000001.1"/>
</dbReference>
<feature type="domain" description="HTH gntR-type" evidence="6">
    <location>
        <begin position="20"/>
        <end position="87"/>
    </location>
</feature>
<keyword evidence="5" id="KW-0804">Transcription</keyword>
<keyword evidence="8" id="KW-1185">Reference proteome</keyword>
<evidence type="ECO:0000256" key="2">
    <source>
        <dbReference type="ARBA" id="ARBA00022898"/>
    </source>
</evidence>
<comment type="caution">
    <text evidence="7">The sequence shown here is derived from an EMBL/GenBank/DDBJ whole genome shotgun (WGS) entry which is preliminary data.</text>
</comment>
<sequence length="487" mass="54195">MFDFSLPLDKTSSPLGEKKASLQKQLVTRLQQAILYGDLPAGTLLIPTRLLAKELNISRNTVVNAYEHLLAQGYVVTDSTGTRVAPRLAVNTSPTQQHVTTSYPLPTRFVQTLSARQKLSANMMLSPGMPALSQFPLAKWRRSLERACQSLHIPQLGFNHPLGEECLRQALAQHLYLARGVVCRPEQIIITEGAKQALELCVMLFTQPGDHVWVEDPGYRAAATIFQGGNLTTHPLPVDQEGLNIPEGTWQHLSPSLIYTTPAHQYPSGAVLSISRRLSLIHHARQHGSWIIEDDYDGEFRHQGEPIASMQGITKDAPIIYIGSFSKTLFPTLRLGFIVLPATVIEQAESVLHEIFRSSNRLQQVALADFIDSGEFARHLARMRRLYRQRQTALRRALNTYFSDYNILGGKSGMHLTLRLPSNSDDISIAAAANQQRLGVRAYSQYFQDPQQKQSGLVIGYGNTETSSIADAVERLVNIIQQFLSPT</sequence>
<dbReference type="Gene3D" id="3.40.640.10">
    <property type="entry name" value="Type I PLP-dependent aspartate aminotransferase-like (Major domain)"/>
    <property type="match status" value="1"/>
</dbReference>
<dbReference type="Proteomes" id="UP000786875">
    <property type="component" value="Unassembled WGS sequence"/>
</dbReference>
<keyword evidence="7" id="KW-0032">Aminotransferase</keyword>
<dbReference type="PANTHER" id="PTHR46577">
    <property type="entry name" value="HTH-TYPE TRANSCRIPTIONAL REGULATORY PROTEIN GABR"/>
    <property type="match status" value="1"/>
</dbReference>
<keyword evidence="3" id="KW-0805">Transcription regulation</keyword>
<dbReference type="InterPro" id="IPR036388">
    <property type="entry name" value="WH-like_DNA-bd_sf"/>
</dbReference>
<dbReference type="CDD" id="cd00609">
    <property type="entry name" value="AAT_like"/>
    <property type="match status" value="1"/>
</dbReference>
<dbReference type="SMART" id="SM00345">
    <property type="entry name" value="HTH_GNTR"/>
    <property type="match status" value="1"/>
</dbReference>
<dbReference type="Pfam" id="PF00155">
    <property type="entry name" value="Aminotran_1_2"/>
    <property type="match status" value="1"/>
</dbReference>
<keyword evidence="4" id="KW-0238">DNA-binding</keyword>
<dbReference type="InterPro" id="IPR036390">
    <property type="entry name" value="WH_DNA-bd_sf"/>
</dbReference>
<evidence type="ECO:0000256" key="3">
    <source>
        <dbReference type="ARBA" id="ARBA00023015"/>
    </source>
</evidence>
<evidence type="ECO:0000256" key="5">
    <source>
        <dbReference type="ARBA" id="ARBA00023163"/>
    </source>
</evidence>
<dbReference type="SUPFAM" id="SSF46785">
    <property type="entry name" value="Winged helix' DNA-binding domain"/>
    <property type="match status" value="1"/>
</dbReference>
<dbReference type="Gene3D" id="1.10.10.10">
    <property type="entry name" value="Winged helix-like DNA-binding domain superfamily/Winged helix DNA-binding domain"/>
    <property type="match status" value="1"/>
</dbReference>
<evidence type="ECO:0000256" key="4">
    <source>
        <dbReference type="ARBA" id="ARBA00023125"/>
    </source>
</evidence>
<accession>A0ABS5T3B8</accession>
<dbReference type="GO" id="GO:0008483">
    <property type="term" value="F:transaminase activity"/>
    <property type="evidence" value="ECO:0007669"/>
    <property type="project" value="UniProtKB-KW"/>
</dbReference>
<protein>
    <submittedName>
        <fullName evidence="7">PLP-dependent aminotransferase family protein</fullName>
    </submittedName>
</protein>